<dbReference type="Proteomes" id="UP000602510">
    <property type="component" value="Unassembled WGS sequence"/>
</dbReference>
<gene>
    <name evidence="1" type="ORF">GN244_ATG15900</name>
</gene>
<protein>
    <submittedName>
        <fullName evidence="1">Uncharacterized protein</fullName>
    </submittedName>
</protein>
<dbReference type="AlphaFoldDB" id="A0A833SEA8"/>
<name>A0A833SEA8_PHYIN</name>
<reference evidence="1" key="1">
    <citation type="submission" date="2020-04" db="EMBL/GenBank/DDBJ databases">
        <title>Hybrid Assembly of Korean Phytophthora infestans isolates.</title>
        <authorList>
            <person name="Prokchorchik M."/>
            <person name="Lee Y."/>
            <person name="Seo J."/>
            <person name="Cho J.-H."/>
            <person name="Park Y.-E."/>
            <person name="Jang D.-C."/>
            <person name="Im J.-S."/>
            <person name="Choi J.-G."/>
            <person name="Park H.-J."/>
            <person name="Lee G.-B."/>
            <person name="Lee Y.-G."/>
            <person name="Hong S.-Y."/>
            <person name="Cho K."/>
            <person name="Sohn K.H."/>
        </authorList>
    </citation>
    <scope>NUCLEOTIDE SEQUENCE</scope>
    <source>
        <strain evidence="1">KR_1_A1</strain>
    </source>
</reference>
<comment type="caution">
    <text evidence="1">The sequence shown here is derived from an EMBL/GenBank/DDBJ whole genome shotgun (WGS) entry which is preliminary data.</text>
</comment>
<sequence length="46" mass="5279">MSKKQKEISPSIKGRVDKNANWLGALNYIVDKYGDRLVSEDITLKR</sequence>
<accession>A0A833SEA8</accession>
<keyword evidence="2" id="KW-1185">Reference proteome</keyword>
<evidence type="ECO:0000313" key="2">
    <source>
        <dbReference type="Proteomes" id="UP000602510"/>
    </source>
</evidence>
<dbReference type="EMBL" id="WSZM01000504">
    <property type="protein sequence ID" value="KAF4032213.1"/>
    <property type="molecule type" value="Genomic_DNA"/>
</dbReference>
<organism evidence="1 2">
    <name type="scientific">Phytophthora infestans</name>
    <name type="common">Potato late blight agent</name>
    <name type="synonym">Botrytis infestans</name>
    <dbReference type="NCBI Taxonomy" id="4787"/>
    <lineage>
        <taxon>Eukaryota</taxon>
        <taxon>Sar</taxon>
        <taxon>Stramenopiles</taxon>
        <taxon>Oomycota</taxon>
        <taxon>Peronosporomycetes</taxon>
        <taxon>Peronosporales</taxon>
        <taxon>Peronosporaceae</taxon>
        <taxon>Phytophthora</taxon>
    </lineage>
</organism>
<proteinExistence type="predicted"/>
<evidence type="ECO:0000313" key="1">
    <source>
        <dbReference type="EMBL" id="KAF4032213.1"/>
    </source>
</evidence>